<dbReference type="Proteomes" id="UP000694415">
    <property type="component" value="Unplaced"/>
</dbReference>
<evidence type="ECO:0000313" key="1">
    <source>
        <dbReference type="Ensembl" id="ENSMSIP00000030325.1"/>
    </source>
</evidence>
<reference evidence="1" key="1">
    <citation type="submission" date="2025-08" db="UniProtKB">
        <authorList>
            <consortium name="Ensembl"/>
        </authorList>
    </citation>
    <scope>IDENTIFICATION</scope>
</reference>
<evidence type="ECO:0000313" key="2">
    <source>
        <dbReference type="Proteomes" id="UP000694415"/>
    </source>
</evidence>
<dbReference type="AlphaFoldDB" id="A0A8C6I198"/>
<dbReference type="GeneTree" id="ENSGT01100000267005"/>
<sequence>MAHGQKLMRAIRVFEFGGPEVLKPQSYVVVPVPQSHQVLIKIQPYTKAYSGK</sequence>
<protein>
    <submittedName>
        <fullName evidence="1">Uncharacterized protein</fullName>
    </submittedName>
</protein>
<name>A0A8C6I198_MUSSI</name>
<proteinExistence type="predicted"/>
<organism evidence="1 2">
    <name type="scientific">Mus spicilegus</name>
    <name type="common">Mound-building mouse</name>
    <dbReference type="NCBI Taxonomy" id="10103"/>
    <lineage>
        <taxon>Eukaryota</taxon>
        <taxon>Metazoa</taxon>
        <taxon>Chordata</taxon>
        <taxon>Craniata</taxon>
        <taxon>Vertebrata</taxon>
        <taxon>Euteleostomi</taxon>
        <taxon>Mammalia</taxon>
        <taxon>Eutheria</taxon>
        <taxon>Euarchontoglires</taxon>
        <taxon>Glires</taxon>
        <taxon>Rodentia</taxon>
        <taxon>Myomorpha</taxon>
        <taxon>Muroidea</taxon>
        <taxon>Muridae</taxon>
        <taxon>Murinae</taxon>
        <taxon>Mus</taxon>
        <taxon>Mus</taxon>
    </lineage>
</organism>
<keyword evidence="2" id="KW-1185">Reference proteome</keyword>
<dbReference type="Ensembl" id="ENSMSIT00000038179.1">
    <property type="protein sequence ID" value="ENSMSIP00000030325.1"/>
    <property type="gene ID" value="ENSMSIG00000025402.1"/>
</dbReference>
<accession>A0A8C6I198</accession>
<dbReference type="Gene3D" id="3.90.180.10">
    <property type="entry name" value="Medium-chain alcohol dehydrogenases, catalytic domain"/>
    <property type="match status" value="1"/>
</dbReference>
<reference evidence="1" key="2">
    <citation type="submission" date="2025-09" db="UniProtKB">
        <authorList>
            <consortium name="Ensembl"/>
        </authorList>
    </citation>
    <scope>IDENTIFICATION</scope>
</reference>